<evidence type="ECO:0000256" key="1">
    <source>
        <dbReference type="SAM" id="Phobius"/>
    </source>
</evidence>
<dbReference type="PANTHER" id="PTHR41771">
    <property type="entry name" value="MEMBRANE PROTEIN-RELATED"/>
    <property type="match status" value="1"/>
</dbReference>
<feature type="transmembrane region" description="Helical" evidence="1">
    <location>
        <begin position="169"/>
        <end position="187"/>
    </location>
</feature>
<dbReference type="Proteomes" id="UP000219573">
    <property type="component" value="Unassembled WGS sequence"/>
</dbReference>
<organism evidence="2 3">
    <name type="scientific">Orenia metallireducens</name>
    <dbReference type="NCBI Taxonomy" id="1413210"/>
    <lineage>
        <taxon>Bacteria</taxon>
        <taxon>Bacillati</taxon>
        <taxon>Bacillota</taxon>
        <taxon>Clostridia</taxon>
        <taxon>Halanaerobiales</taxon>
        <taxon>Halobacteroidaceae</taxon>
        <taxon>Orenia</taxon>
    </lineage>
</organism>
<dbReference type="RefSeq" id="WP_097016739.1">
    <property type="nucleotide sequence ID" value="NZ_OBDZ01000004.1"/>
</dbReference>
<name>A0A285G143_9FIRM</name>
<dbReference type="PANTHER" id="PTHR41771:SF1">
    <property type="entry name" value="MEMBRANE PROTEIN"/>
    <property type="match status" value="1"/>
</dbReference>
<feature type="transmembrane region" description="Helical" evidence="1">
    <location>
        <begin position="194"/>
        <end position="218"/>
    </location>
</feature>
<accession>A0A285G143</accession>
<dbReference type="EMBL" id="OBDZ01000004">
    <property type="protein sequence ID" value="SNY17138.1"/>
    <property type="molecule type" value="Genomic_DNA"/>
</dbReference>
<proteinExistence type="predicted"/>
<dbReference type="OrthoDB" id="5753718at2"/>
<keyword evidence="1" id="KW-0472">Membrane</keyword>
<feature type="transmembrane region" description="Helical" evidence="1">
    <location>
        <begin position="143"/>
        <end position="163"/>
    </location>
</feature>
<keyword evidence="1" id="KW-1133">Transmembrane helix</keyword>
<keyword evidence="1" id="KW-0812">Transmembrane</keyword>
<evidence type="ECO:0000313" key="2">
    <source>
        <dbReference type="EMBL" id="SNY17138.1"/>
    </source>
</evidence>
<feature type="transmembrane region" description="Helical" evidence="1">
    <location>
        <begin position="7"/>
        <end position="23"/>
    </location>
</feature>
<feature type="transmembrane region" description="Helical" evidence="1">
    <location>
        <begin position="119"/>
        <end position="136"/>
    </location>
</feature>
<dbReference type="Pfam" id="PF07907">
    <property type="entry name" value="YibE_F"/>
    <property type="match status" value="1"/>
</dbReference>
<evidence type="ECO:0000313" key="3">
    <source>
        <dbReference type="Proteomes" id="UP000219573"/>
    </source>
</evidence>
<feature type="transmembrane region" description="Helical" evidence="1">
    <location>
        <begin position="342"/>
        <end position="364"/>
    </location>
</feature>
<reference evidence="3" key="1">
    <citation type="submission" date="2017-09" db="EMBL/GenBank/DDBJ databases">
        <authorList>
            <person name="Varghese N."/>
            <person name="Submissions S."/>
        </authorList>
    </citation>
    <scope>NUCLEOTIDE SEQUENCE [LARGE SCALE GENOMIC DNA]</scope>
    <source>
        <strain evidence="3">MSL47</strain>
    </source>
</reference>
<keyword evidence="3" id="KW-1185">Reference proteome</keyword>
<dbReference type="AlphaFoldDB" id="A0A285G143"/>
<sequence length="373" mass="40991">MRRRQLIIIIIMILFGIFLFFFNKVDKVELINKQGRSFEKAKVIKVIEDNLKEDGSRIGSQRVLLKLLSGTKKGKVVEATSFSGYLNGADCKEGMTVIAEVNVHNDTIFVSVYNYHRSPALYAMIALFIGSIWLIGSTKGLNSALGLIFTFICIIYLYLPMLYKGYSPFWSAVLIVILTTIVSLYLISGITYKTLSAILGTILGVVIAGAFASLFGYLTKISGNNVSDIEELIFIGSLTELKISGLLFSGLLISSLGAVMDVSMSVSSAINEIYIQKPTLNRIELFKSGMNVGRDMMGTMANTLILAFTGGSINTLIFIYAYDMEYNQIMNMYPIGIEILRGISGSLGVIFTVPMVSLIAAYLIPKVKVNNLP</sequence>
<protein>
    <submittedName>
        <fullName evidence="2">Uncharacterized membrane protein</fullName>
    </submittedName>
</protein>
<feature type="transmembrane region" description="Helical" evidence="1">
    <location>
        <begin position="296"/>
        <end position="322"/>
    </location>
</feature>
<gene>
    <name evidence="2" type="ORF">SAMN06265827_10496</name>
</gene>
<dbReference type="InterPro" id="IPR012507">
    <property type="entry name" value="YibE_F"/>
</dbReference>